<protein>
    <submittedName>
        <fullName evidence="1">Uncharacterized protein</fullName>
    </submittedName>
</protein>
<proteinExistence type="predicted"/>
<evidence type="ECO:0000313" key="1">
    <source>
        <dbReference type="EMBL" id="KAG5981794.1"/>
    </source>
</evidence>
<gene>
    <name evidence="1" type="ORF">E4U43_006554</name>
</gene>
<dbReference type="EMBL" id="SRPW01004543">
    <property type="protein sequence ID" value="KAG5981794.1"/>
    <property type="molecule type" value="Genomic_DNA"/>
</dbReference>
<sequence>MTNEGLKDQEEYANDPRAQRFLPGPAKALMCKCVALSTQTCRVEYAYQSVRMMKDAGIDVI</sequence>
<comment type="caution">
    <text evidence="1">The sequence shown here is derived from an EMBL/GenBank/DDBJ whole genome shotgun (WGS) entry which is preliminary data.</text>
</comment>
<dbReference type="AlphaFoldDB" id="A0A9P7N2A0"/>
<dbReference type="Proteomes" id="UP000748025">
    <property type="component" value="Unassembled WGS sequence"/>
</dbReference>
<accession>A0A9P7N2A0</accession>
<organism evidence="1 2">
    <name type="scientific">Claviceps pusilla</name>
    <dbReference type="NCBI Taxonomy" id="123648"/>
    <lineage>
        <taxon>Eukaryota</taxon>
        <taxon>Fungi</taxon>
        <taxon>Dikarya</taxon>
        <taxon>Ascomycota</taxon>
        <taxon>Pezizomycotina</taxon>
        <taxon>Sordariomycetes</taxon>
        <taxon>Hypocreomycetidae</taxon>
        <taxon>Hypocreales</taxon>
        <taxon>Clavicipitaceae</taxon>
        <taxon>Claviceps</taxon>
    </lineage>
</organism>
<keyword evidence="2" id="KW-1185">Reference proteome</keyword>
<reference evidence="1" key="1">
    <citation type="journal article" date="2020" name="bioRxiv">
        <title>Whole genome comparisons of ergot fungi reveals the divergence and evolution of species within the genus Claviceps are the result of varying mechanisms driving genome evolution and host range expansion.</title>
        <authorList>
            <person name="Wyka S.A."/>
            <person name="Mondo S.J."/>
            <person name="Liu M."/>
            <person name="Dettman J."/>
            <person name="Nalam V."/>
            <person name="Broders K.D."/>
        </authorList>
    </citation>
    <scope>NUCLEOTIDE SEQUENCE</scope>
    <source>
        <strain evidence="1">CCC 602</strain>
    </source>
</reference>
<name>A0A9P7N2A0_9HYPO</name>
<feature type="non-terminal residue" evidence="1">
    <location>
        <position position="61"/>
    </location>
</feature>
<evidence type="ECO:0000313" key="2">
    <source>
        <dbReference type="Proteomes" id="UP000748025"/>
    </source>
</evidence>
<dbReference type="OrthoDB" id="194468at2759"/>